<comment type="pathway">
    <text evidence="1 9 11">Cofactor biosynthesis; thiamine diphosphate biosynthesis; thiamine phosphate from 4-amino-2-methyl-5-diphosphomethylpyrimidine and 4-methyl-5-(2-phosphoethyl)-thiazole: step 1/1.</text>
</comment>
<evidence type="ECO:0000256" key="2">
    <source>
        <dbReference type="ARBA" id="ARBA00022679"/>
    </source>
</evidence>
<keyword evidence="5 9" id="KW-0784">Thiamine biosynthesis</keyword>
<name>A0ABS0AZG1_9BACT</name>
<evidence type="ECO:0000256" key="9">
    <source>
        <dbReference type="HAMAP-Rule" id="MF_00097"/>
    </source>
</evidence>
<feature type="binding site" evidence="9">
    <location>
        <position position="70"/>
    </location>
    <ligand>
        <name>Mg(2+)</name>
        <dbReference type="ChEBI" id="CHEBI:18420"/>
    </ligand>
</feature>
<dbReference type="PANTHER" id="PTHR20857:SF23">
    <property type="entry name" value="THIAMINE BIOSYNTHETIC BIFUNCTIONAL ENZYME"/>
    <property type="match status" value="1"/>
</dbReference>
<comment type="catalytic activity">
    <reaction evidence="7 9 10">
        <text>2-(2-carboxy-4-methylthiazol-5-yl)ethyl phosphate + 4-amino-2-methyl-5-(diphosphooxymethyl)pyrimidine + 2 H(+) = thiamine phosphate + CO2 + diphosphate</text>
        <dbReference type="Rhea" id="RHEA:47848"/>
        <dbReference type="ChEBI" id="CHEBI:15378"/>
        <dbReference type="ChEBI" id="CHEBI:16526"/>
        <dbReference type="ChEBI" id="CHEBI:33019"/>
        <dbReference type="ChEBI" id="CHEBI:37575"/>
        <dbReference type="ChEBI" id="CHEBI:57841"/>
        <dbReference type="ChEBI" id="CHEBI:62890"/>
        <dbReference type="EC" id="2.5.1.3"/>
    </reaction>
</comment>
<keyword evidence="2 9" id="KW-0808">Transferase</keyword>
<comment type="catalytic activity">
    <reaction evidence="8 9 10">
        <text>2-[(2R,5Z)-2-carboxy-4-methylthiazol-5(2H)-ylidene]ethyl phosphate + 4-amino-2-methyl-5-(diphosphooxymethyl)pyrimidine + 2 H(+) = thiamine phosphate + CO2 + diphosphate</text>
        <dbReference type="Rhea" id="RHEA:47844"/>
        <dbReference type="ChEBI" id="CHEBI:15378"/>
        <dbReference type="ChEBI" id="CHEBI:16526"/>
        <dbReference type="ChEBI" id="CHEBI:33019"/>
        <dbReference type="ChEBI" id="CHEBI:37575"/>
        <dbReference type="ChEBI" id="CHEBI:57841"/>
        <dbReference type="ChEBI" id="CHEBI:62899"/>
        <dbReference type="EC" id="2.5.1.3"/>
    </reaction>
</comment>
<dbReference type="GO" id="GO:0004789">
    <property type="term" value="F:thiamine-phosphate diphosphorylase activity"/>
    <property type="evidence" value="ECO:0007669"/>
    <property type="project" value="UniProtKB-EC"/>
</dbReference>
<evidence type="ECO:0000256" key="4">
    <source>
        <dbReference type="ARBA" id="ARBA00022842"/>
    </source>
</evidence>
<feature type="binding site" evidence="9">
    <location>
        <begin position="135"/>
        <end position="137"/>
    </location>
    <ligand>
        <name>2-[(2R,5Z)-2-carboxy-4-methylthiazol-5(2H)-ylidene]ethyl phosphate</name>
        <dbReference type="ChEBI" id="CHEBI:62899"/>
    </ligand>
</feature>
<dbReference type="InterPro" id="IPR034291">
    <property type="entry name" value="TMP_synthase"/>
</dbReference>
<evidence type="ECO:0000256" key="6">
    <source>
        <dbReference type="ARBA" id="ARBA00047334"/>
    </source>
</evidence>
<feature type="binding site" evidence="9">
    <location>
        <position position="89"/>
    </location>
    <ligand>
        <name>Mg(2+)</name>
        <dbReference type="ChEBI" id="CHEBI:18420"/>
    </ligand>
</feature>
<dbReference type="CDD" id="cd00564">
    <property type="entry name" value="TMP_TenI"/>
    <property type="match status" value="1"/>
</dbReference>
<dbReference type="Pfam" id="PF02581">
    <property type="entry name" value="TMP-TENI"/>
    <property type="match status" value="1"/>
</dbReference>
<dbReference type="InterPro" id="IPR013785">
    <property type="entry name" value="Aldolase_TIM"/>
</dbReference>
<comment type="catalytic activity">
    <reaction evidence="6 9 10">
        <text>4-methyl-5-(2-phosphooxyethyl)-thiazole + 4-amino-2-methyl-5-(diphosphooxymethyl)pyrimidine + H(+) = thiamine phosphate + diphosphate</text>
        <dbReference type="Rhea" id="RHEA:22328"/>
        <dbReference type="ChEBI" id="CHEBI:15378"/>
        <dbReference type="ChEBI" id="CHEBI:33019"/>
        <dbReference type="ChEBI" id="CHEBI:37575"/>
        <dbReference type="ChEBI" id="CHEBI:57841"/>
        <dbReference type="ChEBI" id="CHEBI:58296"/>
        <dbReference type="EC" id="2.5.1.3"/>
    </reaction>
</comment>
<proteinExistence type="inferred from homology"/>
<evidence type="ECO:0000256" key="5">
    <source>
        <dbReference type="ARBA" id="ARBA00022977"/>
    </source>
</evidence>
<evidence type="ECO:0000313" key="13">
    <source>
        <dbReference type="EMBL" id="MBF5059522.1"/>
    </source>
</evidence>
<evidence type="ECO:0000256" key="11">
    <source>
        <dbReference type="RuleBase" id="RU004253"/>
    </source>
</evidence>
<comment type="similarity">
    <text evidence="9 10">Belongs to the thiamine-phosphate synthase family.</text>
</comment>
<gene>
    <name evidence="9" type="primary">thiE</name>
    <name evidence="13" type="ORF">NEPTK9_001036</name>
</gene>
<reference evidence="13 14" key="1">
    <citation type="submission" date="2020-01" db="EMBL/GenBank/DDBJ databases">
        <title>Draft genome sequence of Cand. Neptunochlamydia vexilliferae K9.</title>
        <authorList>
            <person name="Schulz F."/>
            <person name="Koestlbacher S."/>
            <person name="Wascher F."/>
            <person name="Pizzetti I."/>
            <person name="Horn M."/>
        </authorList>
    </citation>
    <scope>NUCLEOTIDE SEQUENCE [LARGE SCALE GENOMIC DNA]</scope>
    <source>
        <strain evidence="13 14">K9</strain>
    </source>
</reference>
<dbReference type="SUPFAM" id="SSF51391">
    <property type="entry name" value="Thiamin phosphate synthase"/>
    <property type="match status" value="1"/>
</dbReference>
<dbReference type="NCBIfam" id="TIGR00693">
    <property type="entry name" value="thiE"/>
    <property type="match status" value="1"/>
</dbReference>
<organism evidence="13 14">
    <name type="scientific">Candidatus Neptunichlamydia vexilliferae</name>
    <dbReference type="NCBI Taxonomy" id="1651774"/>
    <lineage>
        <taxon>Bacteria</taxon>
        <taxon>Pseudomonadati</taxon>
        <taxon>Chlamydiota</taxon>
        <taxon>Chlamydiia</taxon>
        <taxon>Parachlamydiales</taxon>
        <taxon>Simkaniaceae</taxon>
        <taxon>Candidatus Neptunichlamydia</taxon>
    </lineage>
</organism>
<evidence type="ECO:0000259" key="12">
    <source>
        <dbReference type="Pfam" id="PF02581"/>
    </source>
</evidence>
<dbReference type="InterPro" id="IPR022998">
    <property type="entry name" value="ThiamineP_synth_TenI"/>
</dbReference>
<dbReference type="InterPro" id="IPR036206">
    <property type="entry name" value="ThiamineP_synth_sf"/>
</dbReference>
<feature type="binding site" evidence="9">
    <location>
        <begin position="186"/>
        <end position="187"/>
    </location>
    <ligand>
        <name>2-[(2R,5Z)-2-carboxy-4-methylthiazol-5(2H)-ylidene]ethyl phosphate</name>
        <dbReference type="ChEBI" id="CHEBI:62899"/>
    </ligand>
</feature>
<feature type="binding site" evidence="9">
    <location>
        <position position="166"/>
    </location>
    <ligand>
        <name>2-[(2R,5Z)-2-carboxy-4-methylthiazol-5(2H)-ylidene]ethyl phosphate</name>
        <dbReference type="ChEBI" id="CHEBI:62899"/>
    </ligand>
</feature>
<feature type="binding site" evidence="9">
    <location>
        <position position="69"/>
    </location>
    <ligand>
        <name>4-amino-2-methyl-5-(diphosphooxymethyl)pyrimidine</name>
        <dbReference type="ChEBI" id="CHEBI:57841"/>
    </ligand>
</feature>
<evidence type="ECO:0000256" key="10">
    <source>
        <dbReference type="RuleBase" id="RU003826"/>
    </source>
</evidence>
<keyword evidence="3 9" id="KW-0479">Metal-binding</keyword>
<dbReference type="RefSeq" id="WP_194847823.1">
    <property type="nucleotide sequence ID" value="NZ_JAAEJV010000026.1"/>
</dbReference>
<accession>A0ABS0AZG1</accession>
<evidence type="ECO:0000256" key="7">
    <source>
        <dbReference type="ARBA" id="ARBA00047851"/>
    </source>
</evidence>
<dbReference type="Proteomes" id="UP001194714">
    <property type="component" value="Unassembled WGS sequence"/>
</dbReference>
<dbReference type="EMBL" id="JAAEJV010000026">
    <property type="protein sequence ID" value="MBF5059522.1"/>
    <property type="molecule type" value="Genomic_DNA"/>
</dbReference>
<evidence type="ECO:0000256" key="8">
    <source>
        <dbReference type="ARBA" id="ARBA00047883"/>
    </source>
</evidence>
<comment type="caution">
    <text evidence="13">The sequence shown here is derived from an EMBL/GenBank/DDBJ whole genome shotgun (WGS) entry which is preliminary data.</text>
</comment>
<comment type="function">
    <text evidence="9">Condenses 4-methyl-5-(beta-hydroxyethyl)thiazole monophosphate (THZ-P) and 2-methyl-4-amino-5-hydroxymethyl pyrimidine pyrophosphate (HMP-PP) to form thiamine monophosphate (TMP).</text>
</comment>
<dbReference type="HAMAP" id="MF_00097">
    <property type="entry name" value="TMP_synthase"/>
    <property type="match status" value="1"/>
</dbReference>
<sequence length="213" mass="22817">MKDSLKLILVTQRDSTPIDNYLRFIERCARAGVTAVQLREKGASYDLLLEFARRLKETLAPFEIPLIINDSIDLAQAVEAEGVHLGQTDGSPEAAREILGENALIGQSIESLEELDKANASQALNYVAASAVFETKTKKNLKKIWGLSGLKDLAARSNHPVIGIGGINLSNVDQVIDSGAQGVAVVSTLHSVEDLEQGCSQLLSAVNRGACHA</sequence>
<evidence type="ECO:0000256" key="3">
    <source>
        <dbReference type="ARBA" id="ARBA00022723"/>
    </source>
</evidence>
<dbReference type="EC" id="2.5.1.3" evidence="9"/>
<evidence type="ECO:0000313" key="14">
    <source>
        <dbReference type="Proteomes" id="UP001194714"/>
    </source>
</evidence>
<feature type="binding site" evidence="9">
    <location>
        <position position="138"/>
    </location>
    <ligand>
        <name>4-amino-2-methyl-5-(diphosphooxymethyl)pyrimidine</name>
        <dbReference type="ChEBI" id="CHEBI:57841"/>
    </ligand>
</feature>
<feature type="binding site" evidence="9">
    <location>
        <begin position="37"/>
        <end position="41"/>
    </location>
    <ligand>
        <name>4-amino-2-methyl-5-(diphosphooxymethyl)pyrimidine</name>
        <dbReference type="ChEBI" id="CHEBI:57841"/>
    </ligand>
</feature>
<dbReference type="PANTHER" id="PTHR20857">
    <property type="entry name" value="THIAMINE-PHOSPHATE PYROPHOSPHORYLASE"/>
    <property type="match status" value="1"/>
</dbReference>
<protein>
    <recommendedName>
        <fullName evidence="9">Thiamine-phosphate synthase</fullName>
        <shortName evidence="9">TP synthase</shortName>
        <shortName evidence="9">TPS</shortName>
        <ecNumber evidence="9">2.5.1.3</ecNumber>
    </recommendedName>
    <alternativeName>
        <fullName evidence="9">Thiamine-phosphate pyrophosphorylase</fullName>
        <shortName evidence="9">TMP pyrophosphorylase</shortName>
        <shortName evidence="9">TMP-PPase</shortName>
    </alternativeName>
</protein>
<dbReference type="Gene3D" id="3.20.20.70">
    <property type="entry name" value="Aldolase class I"/>
    <property type="match status" value="1"/>
</dbReference>
<keyword evidence="14" id="KW-1185">Reference proteome</keyword>
<evidence type="ECO:0000256" key="1">
    <source>
        <dbReference type="ARBA" id="ARBA00005165"/>
    </source>
</evidence>
<comment type="cofactor">
    <cofactor evidence="9">
        <name>Mg(2+)</name>
        <dbReference type="ChEBI" id="CHEBI:18420"/>
    </cofactor>
    <text evidence="9">Binds 1 Mg(2+) ion per subunit.</text>
</comment>
<keyword evidence="4 9" id="KW-0460">Magnesium</keyword>
<feature type="domain" description="Thiamine phosphate synthase/TenI" evidence="12">
    <location>
        <begin position="7"/>
        <end position="188"/>
    </location>
</feature>
<feature type="binding site" evidence="9">
    <location>
        <position position="108"/>
    </location>
    <ligand>
        <name>4-amino-2-methyl-5-(diphosphooxymethyl)pyrimidine</name>
        <dbReference type="ChEBI" id="CHEBI:57841"/>
    </ligand>
</feature>